<gene>
    <name evidence="1" type="ORF">PXEA_LOCUS1650</name>
</gene>
<sequence length="194" mass="22293">MYSPFGGLIWLLCRRRPGWVQELSENNKKRHTKGSIRSPKRRLRDKLNGEVDIKDIFYTKQTWNDDIEAINMPEERDGEEAPAEEDDEVEYSTTTIRLALEGVELTANFDLLDHLKSDQQSYAGTRADVRRASSWLAQSLIWPRRQRRLRAPWATVSGESLVLAVPSRAVAQLTRPQRALQWMDAGISEVSDRA</sequence>
<protein>
    <submittedName>
        <fullName evidence="1">Uncharacterized protein</fullName>
    </submittedName>
</protein>
<keyword evidence="2" id="KW-1185">Reference proteome</keyword>
<evidence type="ECO:0000313" key="1">
    <source>
        <dbReference type="EMBL" id="VEL08210.1"/>
    </source>
</evidence>
<reference evidence="1" key="1">
    <citation type="submission" date="2018-11" db="EMBL/GenBank/DDBJ databases">
        <authorList>
            <consortium name="Pathogen Informatics"/>
        </authorList>
    </citation>
    <scope>NUCLEOTIDE SEQUENCE</scope>
</reference>
<organism evidence="1 2">
    <name type="scientific">Protopolystoma xenopodis</name>
    <dbReference type="NCBI Taxonomy" id="117903"/>
    <lineage>
        <taxon>Eukaryota</taxon>
        <taxon>Metazoa</taxon>
        <taxon>Spiralia</taxon>
        <taxon>Lophotrochozoa</taxon>
        <taxon>Platyhelminthes</taxon>
        <taxon>Monogenea</taxon>
        <taxon>Polyopisthocotylea</taxon>
        <taxon>Polystomatidea</taxon>
        <taxon>Polystomatidae</taxon>
        <taxon>Protopolystoma</taxon>
    </lineage>
</organism>
<dbReference type="AlphaFoldDB" id="A0A3S5A6D5"/>
<comment type="caution">
    <text evidence="1">The sequence shown here is derived from an EMBL/GenBank/DDBJ whole genome shotgun (WGS) entry which is preliminary data.</text>
</comment>
<accession>A0A3S5A6D5</accession>
<proteinExistence type="predicted"/>
<evidence type="ECO:0000313" key="2">
    <source>
        <dbReference type="Proteomes" id="UP000784294"/>
    </source>
</evidence>
<dbReference type="EMBL" id="CAAALY010003405">
    <property type="protein sequence ID" value="VEL08210.1"/>
    <property type="molecule type" value="Genomic_DNA"/>
</dbReference>
<name>A0A3S5A6D5_9PLAT</name>
<dbReference type="Proteomes" id="UP000784294">
    <property type="component" value="Unassembled WGS sequence"/>
</dbReference>